<protein>
    <submittedName>
        <fullName evidence="2">Putative transposase</fullName>
    </submittedName>
</protein>
<keyword evidence="3" id="KW-1185">Reference proteome</keyword>
<dbReference type="NCBIfam" id="NF040570">
    <property type="entry name" value="guided_TnpB"/>
    <property type="match status" value="1"/>
</dbReference>
<evidence type="ECO:0000259" key="1">
    <source>
        <dbReference type="Pfam" id="PF01385"/>
    </source>
</evidence>
<feature type="domain" description="Probable transposase IS891/IS1136/IS1341" evidence="1">
    <location>
        <begin position="84"/>
        <end position="204"/>
    </location>
</feature>
<evidence type="ECO:0000313" key="3">
    <source>
        <dbReference type="Proteomes" id="UP000295050"/>
    </source>
</evidence>
<evidence type="ECO:0000313" key="2">
    <source>
        <dbReference type="EMBL" id="TCP58381.1"/>
    </source>
</evidence>
<dbReference type="InterPro" id="IPR001959">
    <property type="entry name" value="Transposase"/>
</dbReference>
<sequence length="260" mass="28845">MHTHEAQVVLKRLDLAFRAFFRRLRTGGKPGFPRFRSAERFRGWGYKEHGNGFKVEMRPGWRHGHVTLFGIGRRRARGWMLNLVVETDCAERARAEGPAIGLDWGVSTFATIAHEDGSFEEVANARPFDRARADLCARQHRLSAAARARKISRAALKRHREALARQHAKLAAKRKDFLHKISARIAGRHWLVATEALAVQAMTGSACGTAKAPGRNVAAKAGLNRSILDAAPAAFLNMLRYKAEGLPSIRAADQGLQWSA</sequence>
<name>A0A4R2RFE2_9RHOB</name>
<accession>A0A4R2RFE2</accession>
<dbReference type="AlphaFoldDB" id="A0A4R2RFE2"/>
<dbReference type="EMBL" id="SLXU01000030">
    <property type="protein sequence ID" value="TCP58381.1"/>
    <property type="molecule type" value="Genomic_DNA"/>
</dbReference>
<organism evidence="2 3">
    <name type="scientific">Rhodovulum bhavnagarense</name>
    <dbReference type="NCBI Taxonomy" id="992286"/>
    <lineage>
        <taxon>Bacteria</taxon>
        <taxon>Pseudomonadati</taxon>
        <taxon>Pseudomonadota</taxon>
        <taxon>Alphaproteobacteria</taxon>
        <taxon>Rhodobacterales</taxon>
        <taxon>Paracoccaceae</taxon>
        <taxon>Rhodovulum</taxon>
    </lineage>
</organism>
<dbReference type="Pfam" id="PF01385">
    <property type="entry name" value="OrfB_IS605"/>
    <property type="match status" value="1"/>
</dbReference>
<reference evidence="2 3" key="1">
    <citation type="submission" date="2019-03" db="EMBL/GenBank/DDBJ databases">
        <title>Genomic Encyclopedia of Type Strains, Phase IV (KMG-IV): sequencing the most valuable type-strain genomes for metagenomic binning, comparative biology and taxonomic classification.</title>
        <authorList>
            <person name="Goeker M."/>
        </authorList>
    </citation>
    <scope>NUCLEOTIDE SEQUENCE [LARGE SCALE GENOMIC DNA]</scope>
    <source>
        <strain evidence="2 3">DSM 24766</strain>
    </source>
</reference>
<proteinExistence type="predicted"/>
<dbReference type="Proteomes" id="UP000295050">
    <property type="component" value="Unassembled WGS sequence"/>
</dbReference>
<comment type="caution">
    <text evidence="2">The sequence shown here is derived from an EMBL/GenBank/DDBJ whole genome shotgun (WGS) entry which is preliminary data.</text>
</comment>
<dbReference type="RefSeq" id="WP_165910223.1">
    <property type="nucleotide sequence ID" value="NZ_SLXU01000030.1"/>
</dbReference>
<gene>
    <name evidence="2" type="ORF">EV663_1304</name>
</gene>